<feature type="region of interest" description="Disordered" evidence="1">
    <location>
        <begin position="1"/>
        <end position="39"/>
    </location>
</feature>
<dbReference type="AlphaFoldDB" id="F2ECV0"/>
<evidence type="ECO:0000313" key="2">
    <source>
        <dbReference type="EMBL" id="BAK05172.1"/>
    </source>
</evidence>
<sequence length="163" mass="17507">MKSAPQPVAPSRGHGCARPHRHVRLPPATRTRSRRPFAGSHGAAGICCRRCSFIWACMSTPPSGMDSCPSDPAPPHLHTSSSGRPHAQHALAFAYFNCCPCRVRVDPSPPARMHPACGRRRPSRGPLASHSCGQQASRVKPPPVQRPQASPGLPWPLASRSLL</sequence>
<proteinExistence type="evidence at transcript level"/>
<accession>F2ECV0</accession>
<dbReference type="EMBL" id="AK373975">
    <property type="protein sequence ID" value="BAK05172.1"/>
    <property type="molecule type" value="mRNA"/>
</dbReference>
<feature type="compositionally biased region" description="Basic residues" evidence="1">
    <location>
        <begin position="15"/>
        <end position="24"/>
    </location>
</feature>
<evidence type="ECO:0000256" key="1">
    <source>
        <dbReference type="SAM" id="MobiDB-lite"/>
    </source>
</evidence>
<reference evidence="2" key="1">
    <citation type="journal article" date="2011" name="Plant Physiol.">
        <title>Comprehensive sequence analysis of 24,783 barley full-length cDNAs derived from 12 clone libraries.</title>
        <authorList>
            <person name="Matsumoto T."/>
            <person name="Tanaka T."/>
            <person name="Sakai H."/>
            <person name="Amano N."/>
            <person name="Kanamori H."/>
            <person name="Kurita K."/>
            <person name="Kikuta A."/>
            <person name="Kamiya K."/>
            <person name="Yamamoto M."/>
            <person name="Ikawa H."/>
            <person name="Fujii N."/>
            <person name="Hori K."/>
            <person name="Itoh T."/>
            <person name="Sato K."/>
        </authorList>
    </citation>
    <scope>NUCLEOTIDE SEQUENCE</scope>
    <source>
        <tissue evidence="2">Flower</tissue>
    </source>
</reference>
<name>F2ECV0_HORVV</name>
<feature type="region of interest" description="Disordered" evidence="1">
    <location>
        <begin position="112"/>
        <end position="163"/>
    </location>
</feature>
<organism evidence="2">
    <name type="scientific">Hordeum vulgare subsp. vulgare</name>
    <name type="common">Domesticated barley</name>
    <dbReference type="NCBI Taxonomy" id="112509"/>
    <lineage>
        <taxon>Eukaryota</taxon>
        <taxon>Viridiplantae</taxon>
        <taxon>Streptophyta</taxon>
        <taxon>Embryophyta</taxon>
        <taxon>Tracheophyta</taxon>
        <taxon>Spermatophyta</taxon>
        <taxon>Magnoliopsida</taxon>
        <taxon>Liliopsida</taxon>
        <taxon>Poales</taxon>
        <taxon>Poaceae</taxon>
        <taxon>BOP clade</taxon>
        <taxon>Pooideae</taxon>
        <taxon>Triticodae</taxon>
        <taxon>Triticeae</taxon>
        <taxon>Hordeinae</taxon>
        <taxon>Hordeum</taxon>
    </lineage>
</organism>
<protein>
    <submittedName>
        <fullName evidence="2">Predicted protein</fullName>
    </submittedName>
</protein>